<gene>
    <name evidence="1" type="ORF">GCM10008939_32920</name>
</gene>
<keyword evidence="2" id="KW-1185">Reference proteome</keyword>
<evidence type="ECO:0000313" key="1">
    <source>
        <dbReference type="EMBL" id="GGJ86406.1"/>
    </source>
</evidence>
<evidence type="ECO:0000313" key="2">
    <source>
        <dbReference type="Proteomes" id="UP000635726"/>
    </source>
</evidence>
<reference evidence="1" key="1">
    <citation type="journal article" date="2014" name="Int. J. Syst. Evol. Microbiol.">
        <title>Complete genome sequence of Corynebacterium casei LMG S-19264T (=DSM 44701T), isolated from a smear-ripened cheese.</title>
        <authorList>
            <consortium name="US DOE Joint Genome Institute (JGI-PGF)"/>
            <person name="Walter F."/>
            <person name="Albersmeier A."/>
            <person name="Kalinowski J."/>
            <person name="Ruckert C."/>
        </authorList>
    </citation>
    <scope>NUCLEOTIDE SEQUENCE</scope>
    <source>
        <strain evidence="1">JCM 14371</strain>
    </source>
</reference>
<dbReference type="Proteomes" id="UP000635726">
    <property type="component" value="Unassembled WGS sequence"/>
</dbReference>
<name>A0A917UUI4_9DEIO</name>
<organism evidence="1 2">
    <name type="scientific">Deinococcus aquiradiocola</name>
    <dbReference type="NCBI Taxonomy" id="393059"/>
    <lineage>
        <taxon>Bacteria</taxon>
        <taxon>Thermotogati</taxon>
        <taxon>Deinococcota</taxon>
        <taxon>Deinococci</taxon>
        <taxon>Deinococcales</taxon>
        <taxon>Deinococcaceae</taxon>
        <taxon>Deinococcus</taxon>
    </lineage>
</organism>
<proteinExistence type="predicted"/>
<dbReference type="EMBL" id="BMOE01000016">
    <property type="protein sequence ID" value="GGJ86406.1"/>
    <property type="molecule type" value="Genomic_DNA"/>
</dbReference>
<comment type="caution">
    <text evidence="1">The sequence shown here is derived from an EMBL/GenBank/DDBJ whole genome shotgun (WGS) entry which is preliminary data.</text>
</comment>
<sequence>MTTSRTSQPFEFPGVLTLPRREQTPEGQLHRFRFDNGYGALVMHNVRQPPEQAFEVCLMDCTREPARPTFEHLICPEVMFGLSRAQVSDLLARAERLARHPRLTHFDDALLGEDF</sequence>
<dbReference type="AlphaFoldDB" id="A0A917UUI4"/>
<protein>
    <submittedName>
        <fullName evidence="1">Uncharacterized protein</fullName>
    </submittedName>
</protein>
<dbReference type="RefSeq" id="WP_188964403.1">
    <property type="nucleotide sequence ID" value="NZ_BMOE01000016.1"/>
</dbReference>
<accession>A0A917UUI4</accession>
<reference evidence="1" key="2">
    <citation type="submission" date="2020-09" db="EMBL/GenBank/DDBJ databases">
        <authorList>
            <person name="Sun Q."/>
            <person name="Ohkuma M."/>
        </authorList>
    </citation>
    <scope>NUCLEOTIDE SEQUENCE</scope>
    <source>
        <strain evidence="1">JCM 14371</strain>
    </source>
</reference>